<evidence type="ECO:0000313" key="1">
    <source>
        <dbReference type="EMBL" id="CAI9975440.1"/>
    </source>
</evidence>
<proteinExistence type="predicted"/>
<evidence type="ECO:0000313" key="4">
    <source>
        <dbReference type="Proteomes" id="UP001642409"/>
    </source>
</evidence>
<reference evidence="2 4" key="2">
    <citation type="submission" date="2024-07" db="EMBL/GenBank/DDBJ databases">
        <authorList>
            <person name="Akdeniz Z."/>
        </authorList>
    </citation>
    <scope>NUCLEOTIDE SEQUENCE [LARGE SCALE GENOMIC DNA]</scope>
</reference>
<evidence type="ECO:0000313" key="2">
    <source>
        <dbReference type="EMBL" id="CAL5986560.1"/>
    </source>
</evidence>
<dbReference type="Proteomes" id="UP001642409">
    <property type="component" value="Unassembled WGS sequence"/>
</dbReference>
<gene>
    <name evidence="3" type="ORF">HINF_LOCUS10730</name>
    <name evidence="1" type="ORF">HINF_LOCUS63085</name>
    <name evidence="2" type="ORF">HINF_LOCUS9468</name>
</gene>
<dbReference type="AlphaFoldDB" id="A0AA86RZP4"/>
<protein>
    <submittedName>
        <fullName evidence="2">Hypothetical_protein</fullName>
    </submittedName>
</protein>
<accession>A0AA86RZP4</accession>
<sequence>MQRKLSKDKCEIPIYPVYYDEEEIQFSKRVSRRSRESYLSQIHTQLFDINENSKSSQKSIASLMSGMDRISFSTNLEDSSNVFWDQSSICDVKLLLISTSSTGIRKVDKIIINTEKYSYDSIKEPEDIFDIF</sequence>
<name>A0AA86RZP4_9EUKA</name>
<dbReference type="EMBL" id="CAXDID020000023">
    <property type="protein sequence ID" value="CAL5989166.1"/>
    <property type="molecule type" value="Genomic_DNA"/>
</dbReference>
<comment type="caution">
    <text evidence="1">The sequence shown here is derived from an EMBL/GenBank/DDBJ whole genome shotgun (WGS) entry which is preliminary data.</text>
</comment>
<reference evidence="1" key="1">
    <citation type="submission" date="2023-06" db="EMBL/GenBank/DDBJ databases">
        <authorList>
            <person name="Kurt Z."/>
        </authorList>
    </citation>
    <scope>NUCLEOTIDE SEQUENCE</scope>
</reference>
<dbReference type="EMBL" id="CATOUU010001169">
    <property type="protein sequence ID" value="CAI9975440.1"/>
    <property type="molecule type" value="Genomic_DNA"/>
</dbReference>
<keyword evidence="4" id="KW-1185">Reference proteome</keyword>
<evidence type="ECO:0000313" key="3">
    <source>
        <dbReference type="EMBL" id="CAL5989166.1"/>
    </source>
</evidence>
<organism evidence="1">
    <name type="scientific">Hexamita inflata</name>
    <dbReference type="NCBI Taxonomy" id="28002"/>
    <lineage>
        <taxon>Eukaryota</taxon>
        <taxon>Metamonada</taxon>
        <taxon>Diplomonadida</taxon>
        <taxon>Hexamitidae</taxon>
        <taxon>Hexamitinae</taxon>
        <taxon>Hexamita</taxon>
    </lineage>
</organism>
<dbReference type="EMBL" id="CAXDID020000020">
    <property type="protein sequence ID" value="CAL5986560.1"/>
    <property type="molecule type" value="Genomic_DNA"/>
</dbReference>